<gene>
    <name evidence="4" type="ORF">D1Z90_13925</name>
</gene>
<feature type="signal peptide" evidence="2">
    <location>
        <begin position="1"/>
        <end position="22"/>
    </location>
</feature>
<keyword evidence="1 2" id="KW-0732">Signal</keyword>
<reference evidence="4 5" key="2">
    <citation type="submission" date="2019-01" db="EMBL/GenBank/DDBJ databases">
        <title>Motilimonas pumilus sp. nov., isolated from the gut of sea cucumber (Apostichopus japonicus).</title>
        <authorList>
            <person name="Wang F.-Q."/>
            <person name="Ren L.-H."/>
            <person name="Lin Y.-W."/>
            <person name="Sun G.-H."/>
            <person name="Du Z.-J."/>
            <person name="Zhao J.-X."/>
            <person name="Liu X.-J."/>
            <person name="Liu L.-J."/>
        </authorList>
    </citation>
    <scope>NUCLEOTIDE SEQUENCE [LARGE SCALE GENOMIC DNA]</scope>
    <source>
        <strain evidence="4 5">PLHSC7-2</strain>
    </source>
</reference>
<reference evidence="4 5" key="1">
    <citation type="submission" date="2018-09" db="EMBL/GenBank/DDBJ databases">
        <authorList>
            <person name="Wang F."/>
        </authorList>
    </citation>
    <scope>NUCLEOTIDE SEQUENCE [LARGE SCALE GENOMIC DNA]</scope>
    <source>
        <strain evidence="4 5">PLHSC7-2</strain>
    </source>
</reference>
<name>A0A418YCX9_9GAMM</name>
<accession>A0A418YCX9</accession>
<organism evidence="4 5">
    <name type="scientific">Motilimonas pumila</name>
    <dbReference type="NCBI Taxonomy" id="2303987"/>
    <lineage>
        <taxon>Bacteria</taxon>
        <taxon>Pseudomonadati</taxon>
        <taxon>Pseudomonadota</taxon>
        <taxon>Gammaproteobacteria</taxon>
        <taxon>Alteromonadales</taxon>
        <taxon>Alteromonadales genera incertae sedis</taxon>
        <taxon>Motilimonas</taxon>
    </lineage>
</organism>
<dbReference type="OrthoDB" id="5591863at2"/>
<comment type="caution">
    <text evidence="4">The sequence shown here is derived from an EMBL/GenBank/DDBJ whole genome shotgun (WGS) entry which is preliminary data.</text>
</comment>
<feature type="domain" description="Outer membrane protein beta-barrel" evidence="3">
    <location>
        <begin position="12"/>
        <end position="202"/>
    </location>
</feature>
<dbReference type="Proteomes" id="UP000283255">
    <property type="component" value="Unassembled WGS sequence"/>
</dbReference>
<dbReference type="EMBL" id="QZCH01000018">
    <property type="protein sequence ID" value="RJG42372.1"/>
    <property type="molecule type" value="Genomic_DNA"/>
</dbReference>
<dbReference type="InterPro" id="IPR011250">
    <property type="entry name" value="OMP/PagP_B-barrel"/>
</dbReference>
<evidence type="ECO:0000313" key="4">
    <source>
        <dbReference type="EMBL" id="RJG42372.1"/>
    </source>
</evidence>
<evidence type="ECO:0000256" key="2">
    <source>
        <dbReference type="SAM" id="SignalP"/>
    </source>
</evidence>
<dbReference type="Pfam" id="PF13505">
    <property type="entry name" value="OMP_b-brl"/>
    <property type="match status" value="1"/>
</dbReference>
<evidence type="ECO:0000256" key="1">
    <source>
        <dbReference type="ARBA" id="ARBA00022729"/>
    </source>
</evidence>
<evidence type="ECO:0000313" key="5">
    <source>
        <dbReference type="Proteomes" id="UP000283255"/>
    </source>
</evidence>
<dbReference type="RefSeq" id="WP_119911388.1">
    <property type="nucleotide sequence ID" value="NZ_QZCH01000018.1"/>
</dbReference>
<dbReference type="Gene3D" id="2.40.160.20">
    <property type="match status" value="1"/>
</dbReference>
<feature type="chain" id="PRO_5019222584" description="Outer membrane protein beta-barrel domain-containing protein" evidence="2">
    <location>
        <begin position="23"/>
        <end position="202"/>
    </location>
</feature>
<proteinExistence type="predicted"/>
<keyword evidence="5" id="KW-1185">Reference proteome</keyword>
<dbReference type="InterPro" id="IPR027385">
    <property type="entry name" value="Beta-barrel_OMP"/>
</dbReference>
<evidence type="ECO:0000259" key="3">
    <source>
        <dbReference type="Pfam" id="PF13505"/>
    </source>
</evidence>
<dbReference type="SUPFAM" id="SSF56925">
    <property type="entry name" value="OMPA-like"/>
    <property type="match status" value="1"/>
</dbReference>
<dbReference type="AlphaFoldDB" id="A0A418YCX9"/>
<protein>
    <recommendedName>
        <fullName evidence="3">Outer membrane protein beta-barrel domain-containing protein</fullName>
    </recommendedName>
</protein>
<sequence>MMKANLTALAITCLLATPAAMAVDITLLGGYQYGGSFKTKVETDSDESAQSVDVESSAAYALAIDWDIQQSQLFGIYLSQQSTQLEKLPDVNTDLDINYLHVTGTKYFDYDNFKTYVTAGVGATAFRPDQSAYDDEYHFSIGIGGGWAYPINDNIWLRLESRIFNTFLSDSAEFYCSGGCLVKVDTDYWSQLQFSAGVTARF</sequence>